<sequence length="99" mass="11608">MTVSDMRVKFVLRVGIRLSAQSLQQLCVKQRVNVWGMRDGWDNEMSLTHGRNPARMRWGKASRLVSLVYDFHVLNQIPERSRLELPKTSNRLQFEHGDE</sequence>
<accession>A0A2B7XMS3</accession>
<dbReference type="Proteomes" id="UP000224080">
    <property type="component" value="Unassembled WGS sequence"/>
</dbReference>
<evidence type="ECO:0000313" key="2">
    <source>
        <dbReference type="Proteomes" id="UP000224080"/>
    </source>
</evidence>
<protein>
    <submittedName>
        <fullName evidence="1">Uncharacterized protein</fullName>
    </submittedName>
</protein>
<name>A0A2B7XMS3_9EURO</name>
<dbReference type="EMBL" id="PDNC01000001">
    <property type="protein sequence ID" value="PGH10269.1"/>
    <property type="molecule type" value="Genomic_DNA"/>
</dbReference>
<dbReference type="AlphaFoldDB" id="A0A2B7XMS3"/>
<reference evidence="1 2" key="1">
    <citation type="submission" date="2017-10" db="EMBL/GenBank/DDBJ databases">
        <title>Comparative genomics in systemic dimorphic fungi from Ajellomycetaceae.</title>
        <authorList>
            <person name="Munoz J.F."/>
            <person name="Mcewen J.G."/>
            <person name="Clay O.K."/>
            <person name="Cuomo C.A."/>
        </authorList>
    </citation>
    <scope>NUCLEOTIDE SEQUENCE [LARGE SCALE GENOMIC DNA]</scope>
    <source>
        <strain evidence="1 2">UAMH130</strain>
    </source>
</reference>
<proteinExistence type="predicted"/>
<keyword evidence="2" id="KW-1185">Reference proteome</keyword>
<comment type="caution">
    <text evidence="1">The sequence shown here is derived from an EMBL/GenBank/DDBJ whole genome shotgun (WGS) entry which is preliminary data.</text>
</comment>
<gene>
    <name evidence="1" type="ORF">GX51_00026</name>
</gene>
<evidence type="ECO:0000313" key="1">
    <source>
        <dbReference type="EMBL" id="PGH10269.1"/>
    </source>
</evidence>
<organism evidence="1 2">
    <name type="scientific">Blastomyces parvus</name>
    <dbReference type="NCBI Taxonomy" id="2060905"/>
    <lineage>
        <taxon>Eukaryota</taxon>
        <taxon>Fungi</taxon>
        <taxon>Dikarya</taxon>
        <taxon>Ascomycota</taxon>
        <taxon>Pezizomycotina</taxon>
        <taxon>Eurotiomycetes</taxon>
        <taxon>Eurotiomycetidae</taxon>
        <taxon>Onygenales</taxon>
        <taxon>Ajellomycetaceae</taxon>
        <taxon>Blastomyces</taxon>
    </lineage>
</organism>